<keyword evidence="9" id="KW-0012">Acyltransferase</keyword>
<evidence type="ECO:0000259" key="10">
    <source>
        <dbReference type="Pfam" id="PF13878"/>
    </source>
</evidence>
<keyword evidence="7" id="KW-0539">Nucleus</keyword>
<dbReference type="GO" id="GO:0061733">
    <property type="term" value="F:protein-lysine-acetyltransferase activity"/>
    <property type="evidence" value="ECO:0007669"/>
    <property type="project" value="TreeGrafter"/>
</dbReference>
<evidence type="ECO:0000256" key="9">
    <source>
        <dbReference type="ARBA" id="ARBA00023315"/>
    </source>
</evidence>
<evidence type="ECO:0000256" key="4">
    <source>
        <dbReference type="ARBA" id="ARBA00022723"/>
    </source>
</evidence>
<dbReference type="CDD" id="cd04301">
    <property type="entry name" value="NAT_SF"/>
    <property type="match status" value="1"/>
</dbReference>
<comment type="similarity">
    <text evidence="2">Belongs to the acetyltransferase family. ECO subfamily.</text>
</comment>
<keyword evidence="8" id="KW-0131">Cell cycle</keyword>
<evidence type="ECO:0000256" key="8">
    <source>
        <dbReference type="ARBA" id="ARBA00023306"/>
    </source>
</evidence>
<dbReference type="Gene3D" id="3.40.630.30">
    <property type="match status" value="1"/>
</dbReference>
<dbReference type="InterPro" id="IPR028005">
    <property type="entry name" value="AcTrfase_ESCO_Znf_dom"/>
</dbReference>
<feature type="domain" description="N-acetyltransferase ESCO acetyl-transferase" evidence="11">
    <location>
        <begin position="311"/>
        <end position="374"/>
    </location>
</feature>
<accession>A0A8H2WV03</accession>
<organism evidence="12 13">
    <name type="scientific">Rhizoctonia solani</name>
    <dbReference type="NCBI Taxonomy" id="456999"/>
    <lineage>
        <taxon>Eukaryota</taxon>
        <taxon>Fungi</taxon>
        <taxon>Dikarya</taxon>
        <taxon>Basidiomycota</taxon>
        <taxon>Agaricomycotina</taxon>
        <taxon>Agaricomycetes</taxon>
        <taxon>Cantharellales</taxon>
        <taxon>Ceratobasidiaceae</taxon>
        <taxon>Rhizoctonia</taxon>
    </lineage>
</organism>
<dbReference type="GO" id="GO:0000785">
    <property type="term" value="C:chromatin"/>
    <property type="evidence" value="ECO:0007669"/>
    <property type="project" value="TreeGrafter"/>
</dbReference>
<dbReference type="InterPro" id="IPR016181">
    <property type="entry name" value="Acyl_CoA_acyltransferase"/>
</dbReference>
<evidence type="ECO:0000256" key="3">
    <source>
        <dbReference type="ARBA" id="ARBA00022679"/>
    </source>
</evidence>
<evidence type="ECO:0000313" key="12">
    <source>
        <dbReference type="EMBL" id="CAE6409764.1"/>
    </source>
</evidence>
<keyword evidence="6" id="KW-0862">Zinc</keyword>
<comment type="caution">
    <text evidence="12">The sequence shown here is derived from an EMBL/GenBank/DDBJ whole genome shotgun (WGS) entry which is preliminary data.</text>
</comment>
<dbReference type="AlphaFoldDB" id="A0A8H2WV03"/>
<sequence length="381" mass="41390">MALRQTAGLKVYGSKGGIRSTHKTHSQDAIGHEDAAAPVALESRSLEGSKPSISSLKRKNVATTNLHSFFGASQTTKKPKLVDYPQKLSSLKQSPNHEDVVSTPSLTQLHFLPSKSILVTCKSCDLSYTRGAQEDEELHRTHCLRVARGMEWSREERSLEKPLGTENADVELIEERCILPNGVIGRILRIRCDIAKGKLGQKVITLLSTINKVLSAPSLPDSSLKLSKAYVMVIPTKASKLHCSRPGNDTSAKRSSTECIVGCVIATHIREAMRIVHIDELQASNTPKPDLVCVDIGSSGGNVYCDPNLIPTTLGIPRLFVVPSHRRQGIARTLLDAAARTAIWGCPLDPSSGQIAFSQPTASGHAVMKDWGGHTIRIYEE</sequence>
<dbReference type="Pfam" id="PF13880">
    <property type="entry name" value="Acetyltransf_13"/>
    <property type="match status" value="1"/>
</dbReference>
<evidence type="ECO:0000256" key="1">
    <source>
        <dbReference type="ARBA" id="ARBA00004123"/>
    </source>
</evidence>
<dbReference type="Pfam" id="PF13878">
    <property type="entry name" value="zf-C2H2_3"/>
    <property type="match status" value="1"/>
</dbReference>
<evidence type="ECO:0000259" key="11">
    <source>
        <dbReference type="Pfam" id="PF13880"/>
    </source>
</evidence>
<dbReference type="InterPro" id="IPR028009">
    <property type="entry name" value="ESCO_Acetyltransf_dom"/>
</dbReference>
<comment type="subcellular location">
    <subcellularLocation>
        <location evidence="1">Nucleus</location>
    </subcellularLocation>
</comment>
<proteinExistence type="inferred from homology"/>
<dbReference type="PANTHER" id="PTHR45884">
    <property type="entry name" value="N-ACETYLTRANSFERASE ECO"/>
    <property type="match status" value="1"/>
</dbReference>
<dbReference type="PANTHER" id="PTHR45884:SF2">
    <property type="entry name" value="N-ACETYLTRANSFERASE ECO"/>
    <property type="match status" value="1"/>
</dbReference>
<dbReference type="EMBL" id="CAJMWX010000240">
    <property type="protein sequence ID" value="CAE6409764.1"/>
    <property type="molecule type" value="Genomic_DNA"/>
</dbReference>
<keyword evidence="5" id="KW-0863">Zinc-finger</keyword>
<evidence type="ECO:0008006" key="14">
    <source>
        <dbReference type="Google" id="ProtNLM"/>
    </source>
</evidence>
<dbReference type="Proteomes" id="UP000663888">
    <property type="component" value="Unassembled WGS sequence"/>
</dbReference>
<gene>
    <name evidence="12" type="ORF">RDB_LOCUS10931</name>
</gene>
<protein>
    <recommendedName>
        <fullName evidence="14">N-acetyltransferase ECO1</fullName>
    </recommendedName>
</protein>
<keyword evidence="3" id="KW-0808">Transferase</keyword>
<dbReference type="GO" id="GO:0005634">
    <property type="term" value="C:nucleus"/>
    <property type="evidence" value="ECO:0007669"/>
    <property type="project" value="UniProtKB-SubCell"/>
</dbReference>
<name>A0A8H2WV03_9AGAM</name>
<feature type="domain" description="N-acetyltransferase ESCO zinc-finger" evidence="10">
    <location>
        <begin position="108"/>
        <end position="143"/>
    </location>
</feature>
<dbReference type="GO" id="GO:0007064">
    <property type="term" value="P:mitotic sister chromatid cohesion"/>
    <property type="evidence" value="ECO:0007669"/>
    <property type="project" value="TreeGrafter"/>
</dbReference>
<evidence type="ECO:0000313" key="13">
    <source>
        <dbReference type="Proteomes" id="UP000663888"/>
    </source>
</evidence>
<evidence type="ECO:0000256" key="2">
    <source>
        <dbReference type="ARBA" id="ARBA00005816"/>
    </source>
</evidence>
<evidence type="ECO:0000256" key="5">
    <source>
        <dbReference type="ARBA" id="ARBA00022771"/>
    </source>
</evidence>
<dbReference type="GO" id="GO:0008270">
    <property type="term" value="F:zinc ion binding"/>
    <property type="evidence" value="ECO:0007669"/>
    <property type="project" value="UniProtKB-KW"/>
</dbReference>
<dbReference type="SUPFAM" id="SSF55729">
    <property type="entry name" value="Acyl-CoA N-acyltransferases (Nat)"/>
    <property type="match status" value="1"/>
</dbReference>
<evidence type="ECO:0000256" key="7">
    <source>
        <dbReference type="ARBA" id="ARBA00023242"/>
    </source>
</evidence>
<keyword evidence="4" id="KW-0479">Metal-binding</keyword>
<evidence type="ECO:0000256" key="6">
    <source>
        <dbReference type="ARBA" id="ARBA00022833"/>
    </source>
</evidence>
<reference evidence="12" key="1">
    <citation type="submission" date="2021-01" db="EMBL/GenBank/DDBJ databases">
        <authorList>
            <person name="Kaushik A."/>
        </authorList>
    </citation>
    <scope>NUCLEOTIDE SEQUENCE</scope>
    <source>
        <strain evidence="12">AG4-R118</strain>
    </source>
</reference>